<evidence type="ECO:0000313" key="2">
    <source>
        <dbReference type="Proteomes" id="UP000817854"/>
    </source>
</evidence>
<reference evidence="1 2" key="2">
    <citation type="submission" date="2019-05" db="EMBL/GenBank/DDBJ databases">
        <authorList>
            <person name="Lianzixin W."/>
        </authorList>
    </citation>
    <scope>NUCLEOTIDE SEQUENCE [LARGE SCALE GENOMIC DNA]</scope>
    <source>
        <strain evidence="1 2">EC11</strain>
    </source>
</reference>
<reference evidence="1 2" key="3">
    <citation type="submission" date="2020-02" db="EMBL/GenBank/DDBJ databases">
        <title>Flavobacterium profundi sp. nov., isolated from a deep-sea seamount.</title>
        <authorList>
            <person name="Zhang D.-C."/>
        </authorList>
    </citation>
    <scope>NUCLEOTIDE SEQUENCE [LARGE SCALE GENOMIC DNA]</scope>
    <source>
        <strain evidence="1 2">EC11</strain>
    </source>
</reference>
<protein>
    <recommendedName>
        <fullName evidence="3">HTH cro/C1-type domain-containing protein</fullName>
    </recommendedName>
</protein>
<organism evidence="1 2">
    <name type="scientific">Flavobacterium jejuense</name>
    <dbReference type="NCBI Taxonomy" id="1544455"/>
    <lineage>
        <taxon>Bacteria</taxon>
        <taxon>Pseudomonadati</taxon>
        <taxon>Bacteroidota</taxon>
        <taxon>Flavobacteriia</taxon>
        <taxon>Flavobacteriales</taxon>
        <taxon>Flavobacteriaceae</taxon>
        <taxon>Flavobacterium</taxon>
    </lineage>
</organism>
<evidence type="ECO:0000313" key="1">
    <source>
        <dbReference type="EMBL" id="NHN25190.1"/>
    </source>
</evidence>
<keyword evidence="2" id="KW-1185">Reference proteome</keyword>
<reference evidence="2" key="1">
    <citation type="submission" date="2019-05" db="EMBL/GenBank/DDBJ databases">
        <title>Flavobacterium profundi sp. nov., isolated from a deep-sea seamount.</title>
        <authorList>
            <person name="Zhang D.-C."/>
        </authorList>
    </citation>
    <scope>NUCLEOTIDE SEQUENCE [LARGE SCALE GENOMIC DNA]</scope>
    <source>
        <strain evidence="2">EC11</strain>
    </source>
</reference>
<name>A0ABX0IN19_9FLAO</name>
<accession>A0ABX0IN19</accession>
<evidence type="ECO:0008006" key="3">
    <source>
        <dbReference type="Google" id="ProtNLM"/>
    </source>
</evidence>
<proteinExistence type="predicted"/>
<dbReference type="EMBL" id="VEVQ02000003">
    <property type="protein sequence ID" value="NHN25190.1"/>
    <property type="molecule type" value="Genomic_DNA"/>
</dbReference>
<gene>
    <name evidence="1" type="ORF">FIA58_005810</name>
</gene>
<dbReference type="Proteomes" id="UP000817854">
    <property type="component" value="Unassembled WGS sequence"/>
</dbReference>
<sequence>MQTFFKRLLLIVDFQGFKNINDFALNGLKYDSSSKLNRLKDEKNKPSVEILLDIAHFFPKINTHWLITGKGDMLLNKEELVIQNLQEPNTIYKSEASRQLSENYATLKENITLKDDIIKTLKEKIELQEKQLVPFESIIEKLELRIDSIEQFNALVRHKLDINK</sequence>
<dbReference type="RefSeq" id="WP_140961097.1">
    <property type="nucleotide sequence ID" value="NZ_VEVQ02000003.1"/>
</dbReference>
<comment type="caution">
    <text evidence="1">The sequence shown here is derived from an EMBL/GenBank/DDBJ whole genome shotgun (WGS) entry which is preliminary data.</text>
</comment>